<dbReference type="AlphaFoldDB" id="A0AAX1TS87"/>
<evidence type="ECO:0000313" key="3">
    <source>
        <dbReference type="EMBL" id="SQJ00066.1"/>
    </source>
</evidence>
<evidence type="ECO:0000313" key="4">
    <source>
        <dbReference type="Proteomes" id="UP000249008"/>
    </source>
</evidence>
<keyword evidence="3" id="KW-0456">Lyase</keyword>
<dbReference type="InterPro" id="IPR042100">
    <property type="entry name" value="Bug_dom1"/>
</dbReference>
<dbReference type="InterPro" id="IPR005064">
    <property type="entry name" value="BUG"/>
</dbReference>
<dbReference type="KEGG" id="ful:C4N20_09335"/>
<proteinExistence type="inferred from homology"/>
<feature type="chain" id="PRO_5043298089" evidence="2">
    <location>
        <begin position="23"/>
        <end position="324"/>
    </location>
</feature>
<name>A0AAX1TS87_9FUSO</name>
<gene>
    <name evidence="3" type="ORF">NCTC12112_00421</name>
</gene>
<dbReference type="GeneID" id="78455013"/>
<comment type="similarity">
    <text evidence="1">Belongs to the UPF0065 (bug) family.</text>
</comment>
<dbReference type="EMBL" id="LS483487">
    <property type="protein sequence ID" value="SQJ00066.1"/>
    <property type="molecule type" value="Genomic_DNA"/>
</dbReference>
<feature type="signal peptide" evidence="2">
    <location>
        <begin position="1"/>
        <end position="22"/>
    </location>
</feature>
<organism evidence="3 4">
    <name type="scientific">Fusobacterium ulcerans</name>
    <dbReference type="NCBI Taxonomy" id="861"/>
    <lineage>
        <taxon>Bacteria</taxon>
        <taxon>Fusobacteriati</taxon>
        <taxon>Fusobacteriota</taxon>
        <taxon>Fusobacteriia</taxon>
        <taxon>Fusobacteriales</taxon>
        <taxon>Fusobacteriaceae</taxon>
        <taxon>Fusobacterium</taxon>
    </lineage>
</organism>
<dbReference type="RefSeq" id="WP_005979359.1">
    <property type="nucleotide sequence ID" value="NZ_CABKNW010000004.1"/>
</dbReference>
<sequence>MRKAFKLFGVLFTAAALFTACGKEKETELTTKYPSKAVNVIVAYKAGGGTDVGARILVSEAQKSFSQPFVIVNKPGADGEIGYTELLKAKPDGYTIGFINLPTFVSIPLQRKTNFKKEDAAAIMNHVFDPGVLAVKADSKWQTLEDFIEDAKANPDKLTVSNNGTGASNHIGAAHFAYEAGVKITHVPFGGSTDMIAALRGNHVDATVAKISEVGNLVKNNELRILATFTEKRLENFSEVPTLKEKGYNVLFGSARAIVAPKGTPDEIINILHTTFKTALEAPENVEKSNNSNLPLQYMSPEELTNYINEQEIYIKEIVPKLGI</sequence>
<dbReference type="Pfam" id="PF03401">
    <property type="entry name" value="TctC"/>
    <property type="match status" value="1"/>
</dbReference>
<dbReference type="PROSITE" id="PS51257">
    <property type="entry name" value="PROKAR_LIPOPROTEIN"/>
    <property type="match status" value="1"/>
</dbReference>
<dbReference type="PIRSF" id="PIRSF017082">
    <property type="entry name" value="YflP"/>
    <property type="match status" value="1"/>
</dbReference>
<dbReference type="Proteomes" id="UP000249008">
    <property type="component" value="Chromosome 1"/>
</dbReference>
<keyword evidence="2" id="KW-0732">Signal</keyword>
<reference evidence="3 4" key="1">
    <citation type="submission" date="2018-06" db="EMBL/GenBank/DDBJ databases">
        <authorList>
            <consortium name="Pathogen Informatics"/>
            <person name="Doyle S."/>
        </authorList>
    </citation>
    <scope>NUCLEOTIDE SEQUENCE [LARGE SCALE GENOMIC DNA]</scope>
    <source>
        <strain evidence="3 4">NCTC12112</strain>
    </source>
</reference>
<dbReference type="Gene3D" id="3.40.190.150">
    <property type="entry name" value="Bordetella uptake gene, domain 1"/>
    <property type="match status" value="1"/>
</dbReference>
<dbReference type="CDD" id="cd07012">
    <property type="entry name" value="PBP2_Bug_TTT"/>
    <property type="match status" value="1"/>
</dbReference>
<dbReference type="PANTHER" id="PTHR42928:SF5">
    <property type="entry name" value="BLR1237 PROTEIN"/>
    <property type="match status" value="1"/>
</dbReference>
<evidence type="ECO:0000256" key="2">
    <source>
        <dbReference type="SAM" id="SignalP"/>
    </source>
</evidence>
<protein>
    <submittedName>
        <fullName evidence="3">Argininosuccinate lyase</fullName>
    </submittedName>
</protein>
<accession>A0AAX1TS87</accession>
<dbReference type="Gene3D" id="3.40.190.10">
    <property type="entry name" value="Periplasmic binding protein-like II"/>
    <property type="match status" value="1"/>
</dbReference>
<dbReference type="SUPFAM" id="SSF53850">
    <property type="entry name" value="Periplasmic binding protein-like II"/>
    <property type="match status" value="1"/>
</dbReference>
<dbReference type="PANTHER" id="PTHR42928">
    <property type="entry name" value="TRICARBOXYLATE-BINDING PROTEIN"/>
    <property type="match status" value="1"/>
</dbReference>
<evidence type="ECO:0000256" key="1">
    <source>
        <dbReference type="ARBA" id="ARBA00006987"/>
    </source>
</evidence>
<dbReference type="GO" id="GO:0016829">
    <property type="term" value="F:lyase activity"/>
    <property type="evidence" value="ECO:0007669"/>
    <property type="project" value="UniProtKB-KW"/>
</dbReference>